<organism evidence="9 10">
    <name type="scientific">Senna tora</name>
    <dbReference type="NCBI Taxonomy" id="362788"/>
    <lineage>
        <taxon>Eukaryota</taxon>
        <taxon>Viridiplantae</taxon>
        <taxon>Streptophyta</taxon>
        <taxon>Embryophyta</taxon>
        <taxon>Tracheophyta</taxon>
        <taxon>Spermatophyta</taxon>
        <taxon>Magnoliopsida</taxon>
        <taxon>eudicotyledons</taxon>
        <taxon>Gunneridae</taxon>
        <taxon>Pentapetalae</taxon>
        <taxon>rosids</taxon>
        <taxon>fabids</taxon>
        <taxon>Fabales</taxon>
        <taxon>Fabaceae</taxon>
        <taxon>Caesalpinioideae</taxon>
        <taxon>Cassia clade</taxon>
        <taxon>Senna</taxon>
    </lineage>
</organism>
<keyword evidence="10" id="KW-1185">Reference proteome</keyword>
<feature type="transmembrane region" description="Helical" evidence="7">
    <location>
        <begin position="154"/>
        <end position="172"/>
    </location>
</feature>
<protein>
    <submittedName>
        <fullName evidence="9">Amino acid transporter AVT6C-like</fullName>
    </submittedName>
</protein>
<comment type="caution">
    <text evidence="9">The sequence shown here is derived from an EMBL/GenBank/DDBJ whole genome shotgun (WGS) entry which is preliminary data.</text>
</comment>
<dbReference type="PANTHER" id="PTHR22950:SF289">
    <property type="entry name" value="AMINO ACID TRANSPORTER AVT6C-LIKE"/>
    <property type="match status" value="1"/>
</dbReference>
<dbReference type="AlphaFoldDB" id="A0A835CMS5"/>
<reference evidence="9" key="1">
    <citation type="submission" date="2020-09" db="EMBL/GenBank/DDBJ databases">
        <title>Genome-Enabled Discovery of Anthraquinone Biosynthesis in Senna tora.</title>
        <authorList>
            <person name="Kang S.-H."/>
            <person name="Pandey R.P."/>
            <person name="Lee C.-M."/>
            <person name="Sim J.-S."/>
            <person name="Jeong J.-T."/>
            <person name="Choi B.-S."/>
            <person name="Jung M."/>
            <person name="Ginzburg D."/>
            <person name="Zhao K."/>
            <person name="Won S.Y."/>
            <person name="Oh T.-J."/>
            <person name="Yu Y."/>
            <person name="Kim N.-H."/>
            <person name="Lee O.R."/>
            <person name="Lee T.-H."/>
            <person name="Bashyal P."/>
            <person name="Kim T.-S."/>
            <person name="Lee W.-H."/>
            <person name="Kawkins C."/>
            <person name="Kim C.-K."/>
            <person name="Kim J.S."/>
            <person name="Ahn B.O."/>
            <person name="Rhee S.Y."/>
            <person name="Sohng J.K."/>
        </authorList>
    </citation>
    <scope>NUCLEOTIDE SEQUENCE</scope>
    <source>
        <tissue evidence="9">Leaf</tissue>
    </source>
</reference>
<evidence type="ECO:0000313" key="9">
    <source>
        <dbReference type="EMBL" id="KAF7844802.1"/>
    </source>
</evidence>
<dbReference type="GO" id="GO:0031090">
    <property type="term" value="C:organelle membrane"/>
    <property type="evidence" value="ECO:0007669"/>
    <property type="project" value="UniProtKB-ARBA"/>
</dbReference>
<dbReference type="OrthoDB" id="28208at2759"/>
<evidence type="ECO:0000256" key="1">
    <source>
        <dbReference type="ARBA" id="ARBA00004141"/>
    </source>
</evidence>
<evidence type="ECO:0000256" key="7">
    <source>
        <dbReference type="SAM" id="Phobius"/>
    </source>
</evidence>
<feature type="domain" description="Amino acid transporter transmembrane" evidence="8">
    <location>
        <begin position="22"/>
        <end position="174"/>
    </location>
</feature>
<evidence type="ECO:0000256" key="2">
    <source>
        <dbReference type="ARBA" id="ARBA00022448"/>
    </source>
</evidence>
<keyword evidence="2" id="KW-0813">Transport</keyword>
<evidence type="ECO:0000256" key="6">
    <source>
        <dbReference type="ARBA" id="ARBA00023136"/>
    </source>
</evidence>
<keyword evidence="6 7" id="KW-0472">Membrane</keyword>
<proteinExistence type="predicted"/>
<dbReference type="GO" id="GO:0015179">
    <property type="term" value="F:L-amino acid transmembrane transporter activity"/>
    <property type="evidence" value="ECO:0007669"/>
    <property type="project" value="TreeGrafter"/>
</dbReference>
<keyword evidence="5 7" id="KW-1133">Transmembrane helix</keyword>
<name>A0A835CMS5_9FABA</name>
<dbReference type="PANTHER" id="PTHR22950">
    <property type="entry name" value="AMINO ACID TRANSPORTER"/>
    <property type="match status" value="1"/>
</dbReference>
<sequence>MAFYALFSGNTQSLRVFPDFSQVSVSDLFTTIPVFVTDFEFHVNFHPIRAELGKPRDMIVAVRISLLICVAIYFAIGFFGYLLFEDSIMADMLVNFDHDSNTNVGRLLNDTVRLSYVLHLALVFPIMNYSLRVNINELLFSNKKSGLALDTPRFVGLTLAQLAFTYVVAVAIPKTE</sequence>
<comment type="subcellular location">
    <subcellularLocation>
        <location evidence="1">Membrane</location>
        <topology evidence="1">Multi-pass membrane protein</topology>
    </subcellularLocation>
</comment>
<dbReference type="InterPro" id="IPR013057">
    <property type="entry name" value="AA_transpt_TM"/>
</dbReference>
<evidence type="ECO:0000256" key="3">
    <source>
        <dbReference type="ARBA" id="ARBA00022692"/>
    </source>
</evidence>
<evidence type="ECO:0000256" key="5">
    <source>
        <dbReference type="ARBA" id="ARBA00022989"/>
    </source>
</evidence>
<evidence type="ECO:0000313" key="10">
    <source>
        <dbReference type="Proteomes" id="UP000634136"/>
    </source>
</evidence>
<evidence type="ECO:0000256" key="4">
    <source>
        <dbReference type="ARBA" id="ARBA00022970"/>
    </source>
</evidence>
<gene>
    <name evidence="9" type="ORF">G2W53_001707</name>
</gene>
<keyword evidence="4" id="KW-0029">Amino-acid transport</keyword>
<dbReference type="Proteomes" id="UP000634136">
    <property type="component" value="Unassembled WGS sequence"/>
</dbReference>
<dbReference type="Pfam" id="PF01490">
    <property type="entry name" value="Aa_trans"/>
    <property type="match status" value="1"/>
</dbReference>
<dbReference type="EMBL" id="JAAIUW010000001">
    <property type="protein sequence ID" value="KAF7844802.1"/>
    <property type="molecule type" value="Genomic_DNA"/>
</dbReference>
<feature type="transmembrane region" description="Helical" evidence="7">
    <location>
        <begin position="114"/>
        <end position="133"/>
    </location>
</feature>
<feature type="transmembrane region" description="Helical" evidence="7">
    <location>
        <begin position="64"/>
        <end position="84"/>
    </location>
</feature>
<evidence type="ECO:0000259" key="8">
    <source>
        <dbReference type="Pfam" id="PF01490"/>
    </source>
</evidence>
<accession>A0A835CMS5</accession>
<keyword evidence="3 7" id="KW-0812">Transmembrane</keyword>